<reference evidence="5" key="5">
    <citation type="journal article" date="2021" name="G3 (Bethesda)">
        <title>Aegilops tauschii genome assembly Aet v5.0 features greater sequence contiguity and improved annotation.</title>
        <authorList>
            <person name="Wang L."/>
            <person name="Zhu T."/>
            <person name="Rodriguez J.C."/>
            <person name="Deal K.R."/>
            <person name="Dubcovsky J."/>
            <person name="McGuire P.E."/>
            <person name="Lux T."/>
            <person name="Spannagl M."/>
            <person name="Mayer K.F.X."/>
            <person name="Baldrich P."/>
            <person name="Meyers B.C."/>
            <person name="Huo N."/>
            <person name="Gu Y.Q."/>
            <person name="Zhou H."/>
            <person name="Devos K.M."/>
            <person name="Bennetzen J.L."/>
            <person name="Unver T."/>
            <person name="Budak H."/>
            <person name="Gulick P.J."/>
            <person name="Galiba G."/>
            <person name="Kalapos B."/>
            <person name="Nelson D.R."/>
            <person name="Li P."/>
            <person name="You F.M."/>
            <person name="Luo M.C."/>
            <person name="Dvorak J."/>
        </authorList>
    </citation>
    <scope>NUCLEOTIDE SEQUENCE [LARGE SCALE GENOMIC DNA]</scope>
    <source>
        <strain evidence="5">cv. AL8/78</strain>
    </source>
</reference>
<evidence type="ECO:0000259" key="2">
    <source>
        <dbReference type="Pfam" id="PF03108"/>
    </source>
</evidence>
<feature type="domain" description="MULE transposase" evidence="3">
    <location>
        <begin position="508"/>
        <end position="603"/>
    </location>
</feature>
<dbReference type="InterPro" id="IPR058594">
    <property type="entry name" value="PB1-like_dom_pln"/>
</dbReference>
<dbReference type="InterPro" id="IPR004332">
    <property type="entry name" value="Transposase_MuDR"/>
</dbReference>
<evidence type="ECO:0000259" key="4">
    <source>
        <dbReference type="Pfam" id="PF26130"/>
    </source>
</evidence>
<dbReference type="Gramene" id="AET3Gv20662600.1">
    <property type="protein sequence ID" value="AET3Gv20662600.1"/>
    <property type="gene ID" value="AET3Gv20662600"/>
</dbReference>
<feature type="region of interest" description="Disordered" evidence="1">
    <location>
        <begin position="182"/>
        <end position="216"/>
    </location>
</feature>
<reference evidence="5" key="4">
    <citation type="submission" date="2019-03" db="UniProtKB">
        <authorList>
            <consortium name="EnsemblPlants"/>
        </authorList>
    </citation>
    <scope>IDENTIFICATION</scope>
</reference>
<reference evidence="5" key="3">
    <citation type="journal article" date="2017" name="Nature">
        <title>Genome sequence of the progenitor of the wheat D genome Aegilops tauschii.</title>
        <authorList>
            <person name="Luo M.C."/>
            <person name="Gu Y.Q."/>
            <person name="Puiu D."/>
            <person name="Wang H."/>
            <person name="Twardziok S.O."/>
            <person name="Deal K.R."/>
            <person name="Huo N."/>
            <person name="Zhu T."/>
            <person name="Wang L."/>
            <person name="Wang Y."/>
            <person name="McGuire P.E."/>
            <person name="Liu S."/>
            <person name="Long H."/>
            <person name="Ramasamy R.K."/>
            <person name="Rodriguez J.C."/>
            <person name="Van S.L."/>
            <person name="Yuan L."/>
            <person name="Wang Z."/>
            <person name="Xia Z."/>
            <person name="Xiao L."/>
            <person name="Anderson O.D."/>
            <person name="Ouyang S."/>
            <person name="Liang Y."/>
            <person name="Zimin A.V."/>
            <person name="Pertea G."/>
            <person name="Qi P."/>
            <person name="Bennetzen J.L."/>
            <person name="Dai X."/>
            <person name="Dawson M.W."/>
            <person name="Muller H.G."/>
            <person name="Kugler K."/>
            <person name="Rivarola-Duarte L."/>
            <person name="Spannagl M."/>
            <person name="Mayer K.F.X."/>
            <person name="Lu F.H."/>
            <person name="Bevan M.W."/>
            <person name="Leroy P."/>
            <person name="Li P."/>
            <person name="You F.M."/>
            <person name="Sun Q."/>
            <person name="Liu Z."/>
            <person name="Lyons E."/>
            <person name="Wicker T."/>
            <person name="Salzberg S.L."/>
            <person name="Devos K.M."/>
            <person name="Dvorak J."/>
        </authorList>
    </citation>
    <scope>NUCLEOTIDE SEQUENCE [LARGE SCALE GENOMIC DNA]</scope>
    <source>
        <strain evidence="5">cv. AL8/78</strain>
    </source>
</reference>
<feature type="compositionally biased region" description="Basic and acidic residues" evidence="1">
    <location>
        <begin position="206"/>
        <end position="216"/>
    </location>
</feature>
<feature type="domain" description="Transposase MuDR plant" evidence="2">
    <location>
        <begin position="317"/>
        <end position="379"/>
    </location>
</feature>
<evidence type="ECO:0000313" key="6">
    <source>
        <dbReference type="Proteomes" id="UP000015105"/>
    </source>
</evidence>
<feature type="domain" description="PB1-like" evidence="4">
    <location>
        <begin position="52"/>
        <end position="153"/>
    </location>
</feature>
<evidence type="ECO:0000256" key="1">
    <source>
        <dbReference type="SAM" id="MobiDB-lite"/>
    </source>
</evidence>
<dbReference type="PANTHER" id="PTHR31973:SF191">
    <property type="entry name" value="OS05G0489400 PROTEIN"/>
    <property type="match status" value="1"/>
</dbReference>
<keyword evidence="6" id="KW-1185">Reference proteome</keyword>
<dbReference type="PANTHER" id="PTHR31973">
    <property type="entry name" value="POLYPROTEIN, PUTATIVE-RELATED"/>
    <property type="match status" value="1"/>
</dbReference>
<dbReference type="Pfam" id="PF26130">
    <property type="entry name" value="PB1-like"/>
    <property type="match status" value="1"/>
</dbReference>
<evidence type="ECO:0008006" key="7">
    <source>
        <dbReference type="Google" id="ProtNLM"/>
    </source>
</evidence>
<accession>A0A453FFS2</accession>
<dbReference type="AlphaFoldDB" id="A0A453FFS2"/>
<evidence type="ECO:0000313" key="5">
    <source>
        <dbReference type="EnsemblPlants" id="AET3Gv20662600.1"/>
    </source>
</evidence>
<dbReference type="Pfam" id="PF10551">
    <property type="entry name" value="MULE"/>
    <property type="match status" value="1"/>
</dbReference>
<feature type="region of interest" description="Disordered" evidence="1">
    <location>
        <begin position="21"/>
        <end position="43"/>
    </location>
</feature>
<dbReference type="STRING" id="200361.A0A453FFS2"/>
<dbReference type="EnsemblPlants" id="AET3Gv20662600.1">
    <property type="protein sequence ID" value="AET3Gv20662600.1"/>
    <property type="gene ID" value="AET3Gv20662600"/>
</dbReference>
<dbReference type="Proteomes" id="UP000015105">
    <property type="component" value="Chromosome 3D"/>
</dbReference>
<organism evidence="5 6">
    <name type="scientific">Aegilops tauschii subsp. strangulata</name>
    <name type="common">Goatgrass</name>
    <dbReference type="NCBI Taxonomy" id="200361"/>
    <lineage>
        <taxon>Eukaryota</taxon>
        <taxon>Viridiplantae</taxon>
        <taxon>Streptophyta</taxon>
        <taxon>Embryophyta</taxon>
        <taxon>Tracheophyta</taxon>
        <taxon>Spermatophyta</taxon>
        <taxon>Magnoliopsida</taxon>
        <taxon>Liliopsida</taxon>
        <taxon>Poales</taxon>
        <taxon>Poaceae</taxon>
        <taxon>BOP clade</taxon>
        <taxon>Pooideae</taxon>
        <taxon>Triticodae</taxon>
        <taxon>Triticeae</taxon>
        <taxon>Triticinae</taxon>
        <taxon>Aegilops</taxon>
    </lineage>
</organism>
<reference evidence="6" key="2">
    <citation type="journal article" date="2017" name="Nat. Plants">
        <title>The Aegilops tauschii genome reveals multiple impacts of transposons.</title>
        <authorList>
            <person name="Zhao G."/>
            <person name="Zou C."/>
            <person name="Li K."/>
            <person name="Wang K."/>
            <person name="Li T."/>
            <person name="Gao L."/>
            <person name="Zhang X."/>
            <person name="Wang H."/>
            <person name="Yang Z."/>
            <person name="Liu X."/>
            <person name="Jiang W."/>
            <person name="Mao L."/>
            <person name="Kong X."/>
            <person name="Jiao Y."/>
            <person name="Jia J."/>
        </authorList>
    </citation>
    <scope>NUCLEOTIDE SEQUENCE [LARGE SCALE GENOMIC DNA]</scope>
    <source>
        <strain evidence="6">cv. AL8/78</strain>
    </source>
</reference>
<reference evidence="6" key="1">
    <citation type="journal article" date="2014" name="Science">
        <title>Ancient hybridizations among the ancestral genomes of bread wheat.</title>
        <authorList>
            <consortium name="International Wheat Genome Sequencing Consortium,"/>
            <person name="Marcussen T."/>
            <person name="Sandve S.R."/>
            <person name="Heier L."/>
            <person name="Spannagl M."/>
            <person name="Pfeifer M."/>
            <person name="Jakobsen K.S."/>
            <person name="Wulff B.B."/>
            <person name="Steuernagel B."/>
            <person name="Mayer K.F."/>
            <person name="Olsen O.A."/>
        </authorList>
    </citation>
    <scope>NUCLEOTIDE SEQUENCE [LARGE SCALE GENOMIC DNA]</scope>
    <source>
        <strain evidence="6">cv. AL8/78</strain>
    </source>
</reference>
<proteinExistence type="predicted"/>
<dbReference type="Pfam" id="PF03108">
    <property type="entry name" value="DBD_Tnp_Mut"/>
    <property type="match status" value="1"/>
</dbReference>
<feature type="region of interest" description="Disordered" evidence="1">
    <location>
        <begin position="824"/>
        <end position="847"/>
    </location>
</feature>
<name>A0A453FFS2_AEGTS</name>
<sequence>RRPDGLPMVVVAVVEGTATAPQPVGRGSAAMEGPRRRPDGEAAPTYAKDSRLFTVEVIHGGFFFGSGQNRCYLDGKKVSYDYCQVESAYYKLFEELVEHLGYEKRGRIDMYWLPPGCQLNEGGARLLSNDVDVDCMYLTLNRGHQFQMIYLDHLDSHISGGGAGWDDVVANPVTQMPVVFSPMKKSSNANDNRDVEESNTSCSVVDESHEIQSHDQLFDRLRPRKQNIEEQEEQYADSDTSDSDYIPEIIDSDYDLEDGDEDLLQEQLHPLQDRKGKKVVEECNSEDEELDAPDSDQDEMKFNFKSFTAADMHEPKFHAGQLFSSVELLRKAVREYSCKERVNITFPKNDKTRLGAKCEKGCPWYLYASWDNRTNSIMVKTFNGEHTCEKKWQVTAFTARYIAHKFVDKIRACERISLKALAGFVQEDWNMTIKRGKLGRARKIAYDIIYGDEIAQYNLLWDYANELRRSNPSSTFFVELSDEGQFQKCYFSFDACKRGFLSACRPIIFLDGCHLKTQYGGVLLSAVGMDPNDCIIPVAHAVVQSEDTKAWRWFLTALKQDLGIHNTDLWTIMSDKQKGLLKAVKELFPLSPHRFCVRHLWQNFNKNFKGEALKNQLWKCARSTTEGRFRENMNQMLVLSKEAHDWLDELDPKTWVRAYQNDFPKCDVLLNNNCEVFNRYILEAREMPIISMCQRIKGQNMGRNYGKQQEEFNLQTAGVLNHDQPLYHSEMLATLTQERESRQREEVVHGPLPENAFIQQQALSQPPIQPTTATKTGDVHRKREVVAFARLRAAAERREIADQAKFDAAIAKLKEEEDKIKLSAQKKKDDQLAKKHAAEEKKKAALEKKKELLQMRGRKLVRKIKKRP</sequence>
<evidence type="ECO:0000259" key="3">
    <source>
        <dbReference type="Pfam" id="PF10551"/>
    </source>
</evidence>
<protein>
    <recommendedName>
        <fullName evidence="7">MULE transposase domain-containing protein</fullName>
    </recommendedName>
</protein>
<dbReference type="InterPro" id="IPR018289">
    <property type="entry name" value="MULE_transposase_dom"/>
</dbReference>